<dbReference type="GO" id="GO:0003700">
    <property type="term" value="F:DNA-binding transcription factor activity"/>
    <property type="evidence" value="ECO:0007669"/>
    <property type="project" value="TreeGrafter"/>
</dbReference>
<gene>
    <name evidence="1" type="ORF">SDC9_82630</name>
</gene>
<organism evidence="1">
    <name type="scientific">bioreactor metagenome</name>
    <dbReference type="NCBI Taxonomy" id="1076179"/>
    <lineage>
        <taxon>unclassified sequences</taxon>
        <taxon>metagenomes</taxon>
        <taxon>ecological metagenomes</taxon>
    </lineage>
</organism>
<dbReference type="PANTHER" id="PTHR33221:SF2">
    <property type="entry name" value="TRANSCRIPTIONAL REGULATOR"/>
    <property type="match status" value="1"/>
</dbReference>
<dbReference type="GO" id="GO:0005829">
    <property type="term" value="C:cytosol"/>
    <property type="evidence" value="ECO:0007669"/>
    <property type="project" value="TreeGrafter"/>
</dbReference>
<dbReference type="InterPro" id="IPR000944">
    <property type="entry name" value="Tscrpt_reg_Rrf2"/>
</dbReference>
<dbReference type="PROSITE" id="PS51197">
    <property type="entry name" value="HTH_RRF2_2"/>
    <property type="match status" value="1"/>
</dbReference>
<name>A0A644Z544_9ZZZZ</name>
<proteinExistence type="predicted"/>
<accession>A0A644Z544</accession>
<dbReference type="PANTHER" id="PTHR33221">
    <property type="entry name" value="WINGED HELIX-TURN-HELIX TRANSCRIPTIONAL REGULATOR, RRF2 FAMILY"/>
    <property type="match status" value="1"/>
</dbReference>
<dbReference type="Pfam" id="PF02082">
    <property type="entry name" value="Rrf2"/>
    <property type="match status" value="1"/>
</dbReference>
<dbReference type="AlphaFoldDB" id="A0A644Z544"/>
<comment type="caution">
    <text evidence="1">The sequence shown here is derived from an EMBL/GenBank/DDBJ whole genome shotgun (WGS) entry which is preliminary data.</text>
</comment>
<dbReference type="Gene3D" id="1.10.10.10">
    <property type="entry name" value="Winged helix-like DNA-binding domain superfamily/Winged helix DNA-binding domain"/>
    <property type="match status" value="1"/>
</dbReference>
<dbReference type="EMBL" id="VSSQ01007476">
    <property type="protein sequence ID" value="MPM36035.1"/>
    <property type="molecule type" value="Genomic_DNA"/>
</dbReference>
<dbReference type="InterPro" id="IPR036390">
    <property type="entry name" value="WH_DNA-bd_sf"/>
</dbReference>
<dbReference type="SUPFAM" id="SSF46785">
    <property type="entry name" value="Winged helix' DNA-binding domain"/>
    <property type="match status" value="1"/>
</dbReference>
<evidence type="ECO:0008006" key="2">
    <source>
        <dbReference type="Google" id="ProtNLM"/>
    </source>
</evidence>
<reference evidence="1" key="1">
    <citation type="submission" date="2019-08" db="EMBL/GenBank/DDBJ databases">
        <authorList>
            <person name="Kucharzyk K."/>
            <person name="Murdoch R.W."/>
            <person name="Higgins S."/>
            <person name="Loffler F."/>
        </authorList>
    </citation>
    <scope>NUCLEOTIDE SEQUENCE</scope>
</reference>
<sequence length="183" mass="20776">MGRTVSAVRLFLLYIHKKQVRFLSTLILTKIIKIGRVCMETKGGIGRLFITKETDYALRILRALADGKQRTAVSLAEDEQIPLQFAYKILKKLEKGGVLRIMRGTDGGCLLTTGLDQITLYRLMQIMGEDSFVSSCMRPGYQCQWCQAHDGAVCRAHLHLLEIQQTLNRELDTHSLQEIFFGK</sequence>
<evidence type="ECO:0000313" key="1">
    <source>
        <dbReference type="EMBL" id="MPM36035.1"/>
    </source>
</evidence>
<protein>
    <recommendedName>
        <fullName evidence="2">HTH-type transcriptional repressor NsrR</fullName>
    </recommendedName>
</protein>
<dbReference type="InterPro" id="IPR036388">
    <property type="entry name" value="WH-like_DNA-bd_sf"/>
</dbReference>